<name>A0AAN6SHP9_9PEZI</name>
<organism evidence="2 3">
    <name type="scientific">Pseudoneurospora amorphoporcata</name>
    <dbReference type="NCBI Taxonomy" id="241081"/>
    <lineage>
        <taxon>Eukaryota</taxon>
        <taxon>Fungi</taxon>
        <taxon>Dikarya</taxon>
        <taxon>Ascomycota</taxon>
        <taxon>Pezizomycotina</taxon>
        <taxon>Sordariomycetes</taxon>
        <taxon>Sordariomycetidae</taxon>
        <taxon>Sordariales</taxon>
        <taxon>Sordariaceae</taxon>
        <taxon>Pseudoneurospora</taxon>
    </lineage>
</organism>
<reference evidence="2" key="1">
    <citation type="journal article" date="2023" name="Mol. Phylogenet. Evol.">
        <title>Genome-scale phylogeny and comparative genomics of the fungal order Sordariales.</title>
        <authorList>
            <person name="Hensen N."/>
            <person name="Bonometti L."/>
            <person name="Westerberg I."/>
            <person name="Brannstrom I.O."/>
            <person name="Guillou S."/>
            <person name="Cros-Aarteil S."/>
            <person name="Calhoun S."/>
            <person name="Haridas S."/>
            <person name="Kuo A."/>
            <person name="Mondo S."/>
            <person name="Pangilinan J."/>
            <person name="Riley R."/>
            <person name="LaButti K."/>
            <person name="Andreopoulos B."/>
            <person name="Lipzen A."/>
            <person name="Chen C."/>
            <person name="Yan M."/>
            <person name="Daum C."/>
            <person name="Ng V."/>
            <person name="Clum A."/>
            <person name="Steindorff A."/>
            <person name="Ohm R.A."/>
            <person name="Martin F."/>
            <person name="Silar P."/>
            <person name="Natvig D.O."/>
            <person name="Lalanne C."/>
            <person name="Gautier V."/>
            <person name="Ament-Velasquez S.L."/>
            <person name="Kruys A."/>
            <person name="Hutchinson M.I."/>
            <person name="Powell A.J."/>
            <person name="Barry K."/>
            <person name="Miller A.N."/>
            <person name="Grigoriev I.V."/>
            <person name="Debuchy R."/>
            <person name="Gladieux P."/>
            <person name="Hiltunen Thoren M."/>
            <person name="Johannesson H."/>
        </authorList>
    </citation>
    <scope>NUCLEOTIDE SEQUENCE</scope>
    <source>
        <strain evidence="2">CBS 626.80</strain>
    </source>
</reference>
<comment type="caution">
    <text evidence="2">The sequence shown here is derived from an EMBL/GenBank/DDBJ whole genome shotgun (WGS) entry which is preliminary data.</text>
</comment>
<gene>
    <name evidence="2" type="ORF">QBC32DRAFT_179862</name>
</gene>
<evidence type="ECO:0000256" key="1">
    <source>
        <dbReference type="SAM" id="SignalP"/>
    </source>
</evidence>
<dbReference type="Proteomes" id="UP001303222">
    <property type="component" value="Unassembled WGS sequence"/>
</dbReference>
<sequence>MPFKTTTAILSLLATTTATTTTAKAITVPRASSSAESAITTCPPNQLFYHSEACIPAIPCGGLANLPCPAQSQVCVDDPRDDCDPKKAGAADCGGICVEPTKRCVGMLGLMCPEGWECVDDARDECVPEKWEVGGEVCLGICV</sequence>
<proteinExistence type="predicted"/>
<dbReference type="AlphaFoldDB" id="A0AAN6SHP9"/>
<accession>A0AAN6SHP9</accession>
<keyword evidence="1" id="KW-0732">Signal</keyword>
<evidence type="ECO:0000313" key="3">
    <source>
        <dbReference type="Proteomes" id="UP001303222"/>
    </source>
</evidence>
<keyword evidence="3" id="KW-1185">Reference proteome</keyword>
<reference evidence="2" key="2">
    <citation type="submission" date="2023-06" db="EMBL/GenBank/DDBJ databases">
        <authorList>
            <consortium name="Lawrence Berkeley National Laboratory"/>
            <person name="Mondo S.J."/>
            <person name="Hensen N."/>
            <person name="Bonometti L."/>
            <person name="Westerberg I."/>
            <person name="Brannstrom I.O."/>
            <person name="Guillou S."/>
            <person name="Cros-Aarteil S."/>
            <person name="Calhoun S."/>
            <person name="Haridas S."/>
            <person name="Kuo A."/>
            <person name="Pangilinan J."/>
            <person name="Riley R."/>
            <person name="Labutti K."/>
            <person name="Andreopoulos B."/>
            <person name="Lipzen A."/>
            <person name="Chen C."/>
            <person name="Yanf M."/>
            <person name="Daum C."/>
            <person name="Ng V."/>
            <person name="Clum A."/>
            <person name="Steindorff A."/>
            <person name="Ohm R."/>
            <person name="Martin F."/>
            <person name="Silar P."/>
            <person name="Natvig D."/>
            <person name="Lalanne C."/>
            <person name="Gautier V."/>
            <person name="Ament-Velasquez S.L."/>
            <person name="Kruys A."/>
            <person name="Hutchinson M.I."/>
            <person name="Powell A.J."/>
            <person name="Barry K."/>
            <person name="Miller A.N."/>
            <person name="Grigoriev I.V."/>
            <person name="Debuchy R."/>
            <person name="Gladieux P."/>
            <person name="Thoren M.H."/>
            <person name="Johannesson H."/>
        </authorList>
    </citation>
    <scope>NUCLEOTIDE SEQUENCE</scope>
    <source>
        <strain evidence="2">CBS 626.80</strain>
    </source>
</reference>
<feature type="signal peptide" evidence="1">
    <location>
        <begin position="1"/>
        <end position="18"/>
    </location>
</feature>
<dbReference type="EMBL" id="MU859085">
    <property type="protein sequence ID" value="KAK3954767.1"/>
    <property type="molecule type" value="Genomic_DNA"/>
</dbReference>
<feature type="non-terminal residue" evidence="2">
    <location>
        <position position="143"/>
    </location>
</feature>
<evidence type="ECO:0000313" key="2">
    <source>
        <dbReference type="EMBL" id="KAK3954767.1"/>
    </source>
</evidence>
<feature type="chain" id="PRO_5042951193" evidence="1">
    <location>
        <begin position="19"/>
        <end position="143"/>
    </location>
</feature>
<protein>
    <submittedName>
        <fullName evidence="2">Uncharacterized protein</fullName>
    </submittedName>
</protein>